<evidence type="ECO:0008006" key="4">
    <source>
        <dbReference type="Google" id="ProtNLM"/>
    </source>
</evidence>
<feature type="signal peptide" evidence="1">
    <location>
        <begin position="1"/>
        <end position="23"/>
    </location>
</feature>
<dbReference type="EMBL" id="JAELXS010000002">
    <property type="protein sequence ID" value="MBJ6121194.1"/>
    <property type="molecule type" value="Genomic_DNA"/>
</dbReference>
<keyword evidence="1" id="KW-0732">Signal</keyword>
<evidence type="ECO:0000256" key="1">
    <source>
        <dbReference type="SAM" id="SignalP"/>
    </source>
</evidence>
<accession>A0ABS0XMC8</accession>
<organism evidence="2 3">
    <name type="scientific">Sphingomonas mollis</name>
    <dbReference type="NCBI Taxonomy" id="2795726"/>
    <lineage>
        <taxon>Bacteria</taxon>
        <taxon>Pseudomonadati</taxon>
        <taxon>Pseudomonadota</taxon>
        <taxon>Alphaproteobacteria</taxon>
        <taxon>Sphingomonadales</taxon>
        <taxon>Sphingomonadaceae</taxon>
        <taxon>Sphingomonas</taxon>
    </lineage>
</organism>
<dbReference type="RefSeq" id="WP_199035819.1">
    <property type="nucleotide sequence ID" value="NZ_JAELXS010000002.1"/>
</dbReference>
<sequence>MRVMAWSVLPAMAIATLPIPASAQTARDLLTQAAFQDRSQPAALARVDRARATALATAQRLPDDQDAAVLAAVALAYRAKLTGNRGEAIAARKQMETVVARFPRNAEALVGLGAWHLGVIAKVGRIMARAGAGAQKGVGLESLDRGVALGGNRAMFAGLAGLLRIQADPADPKGRSLLETAVAAPTPTILDRIEQKAANAVLTSLRQGDGKAARALANRLLPFGWYDEQG</sequence>
<gene>
    <name evidence="2" type="ORF">JAO74_05245</name>
</gene>
<evidence type="ECO:0000313" key="2">
    <source>
        <dbReference type="EMBL" id="MBJ6121194.1"/>
    </source>
</evidence>
<proteinExistence type="predicted"/>
<dbReference type="Proteomes" id="UP000640426">
    <property type="component" value="Unassembled WGS sequence"/>
</dbReference>
<evidence type="ECO:0000313" key="3">
    <source>
        <dbReference type="Proteomes" id="UP000640426"/>
    </source>
</evidence>
<comment type="caution">
    <text evidence="2">The sequence shown here is derived from an EMBL/GenBank/DDBJ whole genome shotgun (WGS) entry which is preliminary data.</text>
</comment>
<feature type="chain" id="PRO_5045127678" description="Tetratricopeptide repeat protein" evidence="1">
    <location>
        <begin position="24"/>
        <end position="230"/>
    </location>
</feature>
<reference evidence="3" key="1">
    <citation type="submission" date="2020-12" db="EMBL/GenBank/DDBJ databases">
        <title>Hymenobacter sp.</title>
        <authorList>
            <person name="Kim M.K."/>
        </authorList>
    </citation>
    <scope>NUCLEOTIDE SEQUENCE [LARGE SCALE GENOMIC DNA]</scope>
    <source>
        <strain evidence="3">BT553</strain>
    </source>
</reference>
<keyword evidence="3" id="KW-1185">Reference proteome</keyword>
<name>A0ABS0XMC8_9SPHN</name>
<protein>
    <recommendedName>
        <fullName evidence="4">Tetratricopeptide repeat protein</fullName>
    </recommendedName>
</protein>